<organism evidence="1 2">
    <name type="scientific">Nocardioides taihuensis</name>
    <dbReference type="NCBI Taxonomy" id="1835606"/>
    <lineage>
        <taxon>Bacteria</taxon>
        <taxon>Bacillati</taxon>
        <taxon>Actinomycetota</taxon>
        <taxon>Actinomycetes</taxon>
        <taxon>Propionibacteriales</taxon>
        <taxon>Nocardioidaceae</taxon>
        <taxon>Nocardioides</taxon>
    </lineage>
</organism>
<dbReference type="Proteomes" id="UP001596087">
    <property type="component" value="Unassembled WGS sequence"/>
</dbReference>
<name>A0ABW0BEH1_9ACTN</name>
<evidence type="ECO:0008006" key="3">
    <source>
        <dbReference type="Google" id="ProtNLM"/>
    </source>
</evidence>
<evidence type="ECO:0000313" key="2">
    <source>
        <dbReference type="Proteomes" id="UP001596087"/>
    </source>
</evidence>
<protein>
    <recommendedName>
        <fullName evidence="3">Integrase</fullName>
    </recommendedName>
</protein>
<evidence type="ECO:0000313" key="1">
    <source>
        <dbReference type="EMBL" id="MFC5175645.1"/>
    </source>
</evidence>
<accession>A0ABW0BEH1</accession>
<dbReference type="EMBL" id="JBHSKD010000004">
    <property type="protein sequence ID" value="MFC5175645.1"/>
    <property type="molecule type" value="Genomic_DNA"/>
</dbReference>
<sequence>MKMHDDLRKSRQIASAALDQMPPRVLRMSIPRVVNTAREWWRANHVLDDLDSDRIHDDLARVADACGHLGVTTYRELHRHAADVIKEVTSLASPTAYALREDADALNRTRNSIGAALSAVAQHHGADAAIAIAAMPDVAPRAGGSHRLPADDEILLLRQRALHTIVQGGQRLIEGCQYSLVETGMTPVETTEIRGTDFDHLRAPTTVHSKGGPYNGERTLALPPWACPVVAARLDEQCAGSDRAVHDRLCFTGKPGAIASASAATNLRRYMYESGFTLHDRPVPQAIVGWRVARVMTAQGWDDAQILLGKKQVAQVERFLGQFIIVAPEIPKLIATFDGF</sequence>
<dbReference type="RefSeq" id="WP_378586733.1">
    <property type="nucleotide sequence ID" value="NZ_JBHSKD010000004.1"/>
</dbReference>
<proteinExistence type="predicted"/>
<comment type="caution">
    <text evidence="1">The sequence shown here is derived from an EMBL/GenBank/DDBJ whole genome shotgun (WGS) entry which is preliminary data.</text>
</comment>
<keyword evidence="2" id="KW-1185">Reference proteome</keyword>
<gene>
    <name evidence="1" type="ORF">ACFPGP_03110</name>
</gene>
<reference evidence="2" key="1">
    <citation type="journal article" date="2019" name="Int. J. Syst. Evol. Microbiol.">
        <title>The Global Catalogue of Microorganisms (GCM) 10K type strain sequencing project: providing services to taxonomists for standard genome sequencing and annotation.</title>
        <authorList>
            <consortium name="The Broad Institute Genomics Platform"/>
            <consortium name="The Broad Institute Genome Sequencing Center for Infectious Disease"/>
            <person name="Wu L."/>
            <person name="Ma J."/>
        </authorList>
    </citation>
    <scope>NUCLEOTIDE SEQUENCE [LARGE SCALE GENOMIC DNA]</scope>
    <source>
        <strain evidence="2">DFY41</strain>
    </source>
</reference>